<reference evidence="1 2" key="1">
    <citation type="journal article" date="2019" name="Nat. Microbiol.">
        <title>Mediterranean grassland soil C-N compound turnover is dependent on rainfall and depth, and is mediated by genomically divergent microorganisms.</title>
        <authorList>
            <person name="Diamond S."/>
            <person name="Andeer P.F."/>
            <person name="Li Z."/>
            <person name="Crits-Christoph A."/>
            <person name="Burstein D."/>
            <person name="Anantharaman K."/>
            <person name="Lane K.R."/>
            <person name="Thomas B.C."/>
            <person name="Pan C."/>
            <person name="Northen T.R."/>
            <person name="Banfield J.F."/>
        </authorList>
    </citation>
    <scope>NUCLEOTIDE SEQUENCE [LARGE SCALE GENOMIC DNA]</scope>
    <source>
        <strain evidence="1">WS_4</strain>
    </source>
</reference>
<evidence type="ECO:0000313" key="1">
    <source>
        <dbReference type="EMBL" id="TMQ55057.1"/>
    </source>
</evidence>
<evidence type="ECO:0000313" key="2">
    <source>
        <dbReference type="Proteomes" id="UP000319829"/>
    </source>
</evidence>
<dbReference type="AlphaFoldDB" id="A0A538SUI8"/>
<proteinExistence type="predicted"/>
<name>A0A538SUI8_UNCEI</name>
<dbReference type="EMBL" id="VBOU01000043">
    <property type="protein sequence ID" value="TMQ55057.1"/>
    <property type="molecule type" value="Genomic_DNA"/>
</dbReference>
<sequence length="201" mass="21791">MSWIWIRCLIALLPLVWIAGPARAEEAASRAIAKGRWSIAISLPDGGGGLMGLWRMVSDRSNLGATIGVAHTRETITDGPDTARVGMATQFWSVSLEPSIKRYLALREAVSPYLFGGLKGSYGWSNGGGFYFSNSNRFTRSATLRVGLGADWTPLEAISIGAATGILWTESMTSYSEPGAPKRSESQFDTMTTSLTMHLYF</sequence>
<gene>
    <name evidence="1" type="ORF">E6K74_04225</name>
</gene>
<accession>A0A538SUI8</accession>
<comment type="caution">
    <text evidence="1">The sequence shown here is derived from an EMBL/GenBank/DDBJ whole genome shotgun (WGS) entry which is preliminary data.</text>
</comment>
<evidence type="ECO:0008006" key="3">
    <source>
        <dbReference type="Google" id="ProtNLM"/>
    </source>
</evidence>
<protein>
    <recommendedName>
        <fullName evidence="3">Outer membrane protein beta-barrel domain-containing protein</fullName>
    </recommendedName>
</protein>
<dbReference type="Proteomes" id="UP000319829">
    <property type="component" value="Unassembled WGS sequence"/>
</dbReference>
<organism evidence="1 2">
    <name type="scientific">Eiseniibacteriota bacterium</name>
    <dbReference type="NCBI Taxonomy" id="2212470"/>
    <lineage>
        <taxon>Bacteria</taxon>
        <taxon>Candidatus Eiseniibacteriota</taxon>
    </lineage>
</organism>